<dbReference type="AlphaFoldDB" id="X0VNA5"/>
<protein>
    <recommendedName>
        <fullName evidence="2">D-isomer specific 2-hydroxyacid dehydrogenase NAD-binding domain-containing protein</fullName>
    </recommendedName>
</protein>
<dbReference type="EMBL" id="BARS01023558">
    <property type="protein sequence ID" value="GAG12637.1"/>
    <property type="molecule type" value="Genomic_DNA"/>
</dbReference>
<keyword evidence="1" id="KW-0560">Oxidoreductase</keyword>
<name>X0VNA5_9ZZZZ</name>
<dbReference type="InterPro" id="IPR050223">
    <property type="entry name" value="D-isomer_2-hydroxyacid_DH"/>
</dbReference>
<feature type="non-terminal residue" evidence="3">
    <location>
        <position position="1"/>
    </location>
</feature>
<gene>
    <name evidence="3" type="ORF">S01H1_37496</name>
</gene>
<dbReference type="Gene3D" id="3.40.50.720">
    <property type="entry name" value="NAD(P)-binding Rossmann-like Domain"/>
    <property type="match status" value="2"/>
</dbReference>
<reference evidence="3" key="1">
    <citation type="journal article" date="2014" name="Front. Microbiol.">
        <title>High frequency of phylogenetically diverse reductive dehalogenase-homologous genes in deep subseafloor sedimentary metagenomes.</title>
        <authorList>
            <person name="Kawai M."/>
            <person name="Futagami T."/>
            <person name="Toyoda A."/>
            <person name="Takaki Y."/>
            <person name="Nishi S."/>
            <person name="Hori S."/>
            <person name="Arai W."/>
            <person name="Tsubouchi T."/>
            <person name="Morono Y."/>
            <person name="Uchiyama I."/>
            <person name="Ito T."/>
            <person name="Fujiyama A."/>
            <person name="Inagaki F."/>
            <person name="Takami H."/>
        </authorList>
    </citation>
    <scope>NUCLEOTIDE SEQUENCE</scope>
    <source>
        <strain evidence="3">Expedition CK06-06</strain>
    </source>
</reference>
<dbReference type="Pfam" id="PF02826">
    <property type="entry name" value="2-Hacid_dh_C"/>
    <property type="match status" value="1"/>
</dbReference>
<dbReference type="InterPro" id="IPR036291">
    <property type="entry name" value="NAD(P)-bd_dom_sf"/>
</dbReference>
<comment type="caution">
    <text evidence="3">The sequence shown here is derived from an EMBL/GenBank/DDBJ whole genome shotgun (WGS) entry which is preliminary data.</text>
</comment>
<evidence type="ECO:0000313" key="3">
    <source>
        <dbReference type="EMBL" id="GAG12637.1"/>
    </source>
</evidence>
<proteinExistence type="predicted"/>
<evidence type="ECO:0000256" key="1">
    <source>
        <dbReference type="ARBA" id="ARBA00023002"/>
    </source>
</evidence>
<dbReference type="GO" id="GO:0005829">
    <property type="term" value="C:cytosol"/>
    <property type="evidence" value="ECO:0007669"/>
    <property type="project" value="TreeGrafter"/>
</dbReference>
<sequence length="97" mass="10462">INTSRGPVVDERALYEALRDRVIAGAGLDVFEAEPVDHDSPLLGLDNIVLTPHLASGSVETRTKMAITAATNLVSVLQGKEPPNLVNPEVRKVRPLR</sequence>
<dbReference type="GO" id="GO:0016618">
    <property type="term" value="F:hydroxypyruvate reductase [NAD(P)H] activity"/>
    <property type="evidence" value="ECO:0007669"/>
    <property type="project" value="TreeGrafter"/>
</dbReference>
<dbReference type="GO" id="GO:0051287">
    <property type="term" value="F:NAD binding"/>
    <property type="evidence" value="ECO:0007669"/>
    <property type="project" value="InterPro"/>
</dbReference>
<dbReference type="PANTHER" id="PTHR10996">
    <property type="entry name" value="2-HYDROXYACID DEHYDROGENASE-RELATED"/>
    <property type="match status" value="1"/>
</dbReference>
<evidence type="ECO:0000259" key="2">
    <source>
        <dbReference type="Pfam" id="PF02826"/>
    </source>
</evidence>
<dbReference type="SUPFAM" id="SSF51735">
    <property type="entry name" value="NAD(P)-binding Rossmann-fold domains"/>
    <property type="match status" value="1"/>
</dbReference>
<dbReference type="InterPro" id="IPR006140">
    <property type="entry name" value="D-isomer_DH_NAD-bd"/>
</dbReference>
<dbReference type="GO" id="GO:0030267">
    <property type="term" value="F:glyoxylate reductase (NADPH) activity"/>
    <property type="evidence" value="ECO:0007669"/>
    <property type="project" value="TreeGrafter"/>
</dbReference>
<dbReference type="PANTHER" id="PTHR10996:SF283">
    <property type="entry name" value="GLYOXYLATE_HYDROXYPYRUVATE REDUCTASE B"/>
    <property type="match status" value="1"/>
</dbReference>
<organism evidence="3">
    <name type="scientific">marine sediment metagenome</name>
    <dbReference type="NCBI Taxonomy" id="412755"/>
    <lineage>
        <taxon>unclassified sequences</taxon>
        <taxon>metagenomes</taxon>
        <taxon>ecological metagenomes</taxon>
    </lineage>
</organism>
<feature type="domain" description="D-isomer specific 2-hydroxyacid dehydrogenase NAD-binding" evidence="2">
    <location>
        <begin position="1"/>
        <end position="55"/>
    </location>
</feature>
<accession>X0VNA5</accession>